<evidence type="ECO:0000256" key="6">
    <source>
        <dbReference type="SAM" id="Coils"/>
    </source>
</evidence>
<keyword evidence="10" id="KW-1185">Reference proteome</keyword>
<feature type="region of interest" description="Disordered" evidence="7">
    <location>
        <begin position="2023"/>
        <end position="2050"/>
    </location>
</feature>
<feature type="transmembrane region" description="Helical" evidence="8">
    <location>
        <begin position="1241"/>
        <end position="1267"/>
    </location>
</feature>
<comment type="subcellular location">
    <subcellularLocation>
        <location evidence="1">Membrane</location>
        <topology evidence="1">Multi-pass membrane protein</topology>
    </subcellularLocation>
</comment>
<evidence type="ECO:0000256" key="5">
    <source>
        <dbReference type="ARBA" id="ARBA00023136"/>
    </source>
</evidence>
<feature type="region of interest" description="Disordered" evidence="7">
    <location>
        <begin position="2260"/>
        <end position="2283"/>
    </location>
</feature>
<feature type="transmembrane region" description="Helical" evidence="8">
    <location>
        <begin position="954"/>
        <end position="978"/>
    </location>
</feature>
<evidence type="ECO:0000313" key="9">
    <source>
        <dbReference type="EMBL" id="CAE8639409.1"/>
    </source>
</evidence>
<accession>A0A813HPR8</accession>
<dbReference type="OrthoDB" id="6493944at2759"/>
<name>A0A813HPR8_POLGL</name>
<evidence type="ECO:0000256" key="4">
    <source>
        <dbReference type="ARBA" id="ARBA00022989"/>
    </source>
</evidence>
<gene>
    <name evidence="9" type="ORF">PGLA1383_LOCUS54453</name>
</gene>
<keyword evidence="6" id="KW-0175">Coiled coil</keyword>
<feature type="region of interest" description="Disordered" evidence="7">
    <location>
        <begin position="2328"/>
        <end position="2350"/>
    </location>
</feature>
<dbReference type="GO" id="GO:0005886">
    <property type="term" value="C:plasma membrane"/>
    <property type="evidence" value="ECO:0007669"/>
    <property type="project" value="TreeGrafter"/>
</dbReference>
<dbReference type="PANTHER" id="PTHR10283:SF82">
    <property type="entry name" value="SOLUTE CARRIER FAMILY 13 MEMBER 2"/>
    <property type="match status" value="1"/>
</dbReference>
<dbReference type="GO" id="GO:0015141">
    <property type="term" value="F:succinate transmembrane transporter activity"/>
    <property type="evidence" value="ECO:0007669"/>
    <property type="project" value="UniProtKB-ARBA"/>
</dbReference>
<feature type="region of interest" description="Disordered" evidence="7">
    <location>
        <begin position="27"/>
        <end position="68"/>
    </location>
</feature>
<feature type="compositionally biased region" description="Acidic residues" evidence="7">
    <location>
        <begin position="1904"/>
        <end position="1916"/>
    </location>
</feature>
<keyword evidence="4 8" id="KW-1133">Transmembrane helix</keyword>
<feature type="region of interest" description="Disordered" evidence="7">
    <location>
        <begin position="1550"/>
        <end position="1575"/>
    </location>
</feature>
<feature type="coiled-coil region" evidence="6">
    <location>
        <begin position="1464"/>
        <end position="1500"/>
    </location>
</feature>
<feature type="transmembrane region" description="Helical" evidence="8">
    <location>
        <begin position="115"/>
        <end position="140"/>
    </location>
</feature>
<feature type="transmembrane region" description="Helical" evidence="8">
    <location>
        <begin position="152"/>
        <end position="168"/>
    </location>
</feature>
<feature type="region of interest" description="Disordered" evidence="7">
    <location>
        <begin position="1765"/>
        <end position="1785"/>
    </location>
</feature>
<sequence>MQSSIEQQTLPFSAILAEVFAPLLPPFSDAGSRPRMPMSSPSSPALPSVEDSGVPGLPSATPHDSDSLQQAAPKVDAVIKSDDFGLDTVKPVPGKPDYVDLGSLGQQLRRLGKDWLSMTTWSQILGMSLGFLTFIICLSIELDEAYPKANNMLAITMLVACFWVFEVLPLPVTSLFPLVLMPFFGIMSSSAASSSYWGWFGVACPLGSEAGVHAVREWADRAKLDTGHTLGLVKLDFANAFNCVDRTRTLDLVSRHFPGVNDKCLDVAGFYLDDGYLAGDLKVLSAALTAVKVDSARLGLSLNLGKCELVLPSGASAHDLTSLFPGELLANAETGESRVVSDCNFETLGAAIGSKAHCEAYAESHVARASKLLDELPKLEDPQVSLRLLRLCGGYCKVVHSMRTTPPHLQGQALLLFDSKVRASFSAITSLMPDQPQWEQASRGLKHAGLGLRSAAAHASAAYLASTVASKDLCRAIDPAWSLRLFDDTSGPAKALVDYNSRLPGGKRLVPGDLPGKKQQALSRAIDEAGHDARLSGASVVDQATLQSECEPGARAFWQAVPSRVLDLAVDPAEFIVEISSRLCVQECAVDQWCPLCDAVLDSRGHHSRMCCAGGDRTRRRNGLRNRILRGAARAGLHPELERPGLLLPSRPGDINQNEQARRPADVYLPCFAGGLPAALDFAVTAPQRQETLTQAAVTALAAASDYGRKKRSFRGTEEACRNQGVTFLPMVIETTGAWSEDATSVLLLMAKAMAVRSGRAAKEELQELLQSAAVSVRRANARACLRRRGEDVSSIGAALLSAQDFSASHFYGGCNSHPDFYLHAYTNYFFVLYQYCYYPLNGCCMSESEAQCVVNPVFRRQCHSEGFSYQTQVVDIAIEHVNLHRRIALKILLLVGTKRPWLVVLCFLLISFFLAMWCSNTASAVMMVPFATGLLDSALQDTQKTDAAQFRGLSVAVLLAVCYGCSCGGIATLIGTPPNGVLAALPMVAEAITASNWSAFAMPISILMVSCVFVVLYILFVRGVQLELDGESVRASYVALGSFSRDELAVAIIQVLQFGGFLMRSDVINNVGLAGNKDLKGVNDATIACAAALLCFVVPSVKRPGEALLTWHHTQQHVPWGVLILMGGGGALAKGFQTSLLTKYIGQKLAAATSMGRLNLTFFLTTLVCLVTEVTSNTATANVMLPILAAVSLEVLMHPLALLLPATVACSFAFMLPVATPPNLIVFGTGRLNIKDFLKAGIILNILASVLGSLLIYLMAGAVFGVDDAFPKWACQDKTCRWVAYPGSINGVQVASQACALVKTKGLCRLVDGSILNYTFLSARVSDPGRHNLGFFVLRFWEGWMSWCDVQIRAELSAASATPEGATDGGGCRGAGVSLCSCAWPIRCVTGRSSISPDAAPAASLASWRRFMSSVSDLLRYLHYRRLHDESSLLDDDEDLVPAEDAQHRLWTTSTEYEELLCLQRLRNAARLEQRRAELARLKAEAAALSGEFEESQGAEARLRARDAEIAASAEACRCQLQLLSSVLALRDRQILDLEQLSEAKRRRLGQCQAGSGGSSPRIGVPPNGNFDQGADAVAAWAEPEEECRAHEGSNDLEEEVSLLRQRAETLETLLAAPVTTPNKEVAREPLAFSPLKAREGQPAMPRSAPLAERVSKLCGELTEAERKVAKVIEDGFQFRRLITQLSQDPEPASEASVASAAERLLLDAEEVEALPPATGQATRELGLLQEMLAEALQEVGGLGGLGGRSTSSSHEVVFGVRGERGEETPSTRLQSVQSPQLCSTPVDPEFPTVACQGGSWGNSSTPSPQLIGSGQIAAASGVSPTSPSSGGSPHGELYRPCSSNDAVDCALAEFLNQARNRLRRSLFCRLGPGSYRYGTRSVRLRLSAGDRLLEASSVSEASESDYGEWEPLEGEGERNEQATMRIDLGGLGLSQGSRDLRVRLRSSLTDAMPCLEPTNSIATGFRAAKQGRPASASPMTEVQAARVSSEVALSDAPRPTTQGIFAFFSSRRSFCAAANGGSVRSAEHQTTADKSAPGASMEASDATQPTTCSALHALRSLDEPGDSDAAAATLPTQRNVTRRELRLGFAAPSLELAVGDIAAGSGSGSADGTDEQHSIQKRRNRCNWLVQDTSNVRLQLARQVSRTGTAASRTGTAAEWARQQSRTGTAAEWEGPESPHETGALELARQHWSRAAQQRRSLSRLWRLAFRTFGESPGKGFQKVLAEAYAWVKKQAFQEAQRPQERVETLQAIQEAQRRQERLAPAAAETPQAGEAAVASAMAEELPAAAASSAPPTSARWQPFTQAEKVYSAYAWRHRRLSMLRAREAGDSSASGAEGRLEGRPTPP</sequence>
<feature type="compositionally biased region" description="Low complexity" evidence="7">
    <location>
        <begin position="2265"/>
        <end position="2283"/>
    </location>
</feature>
<dbReference type="CDD" id="cd01115">
    <property type="entry name" value="SLC13_permease"/>
    <property type="match status" value="1"/>
</dbReference>
<feature type="transmembrane region" description="Helical" evidence="8">
    <location>
        <begin position="1159"/>
        <end position="1177"/>
    </location>
</feature>
<feature type="transmembrane region" description="Helical" evidence="8">
    <location>
        <begin position="998"/>
        <end position="1021"/>
    </location>
</feature>
<keyword evidence="2" id="KW-0813">Transport</keyword>
<feature type="region of interest" description="Disordered" evidence="7">
    <location>
        <begin position="1819"/>
        <end position="1838"/>
    </location>
</feature>
<dbReference type="InterPro" id="IPR031312">
    <property type="entry name" value="Na/sul_symport_CS"/>
</dbReference>
<evidence type="ECO:0000256" key="1">
    <source>
        <dbReference type="ARBA" id="ARBA00004141"/>
    </source>
</evidence>
<dbReference type="PANTHER" id="PTHR10283">
    <property type="entry name" value="SOLUTE CARRIER FAMILY 13 MEMBER"/>
    <property type="match status" value="1"/>
</dbReference>
<keyword evidence="5 8" id="KW-0472">Membrane</keyword>
<dbReference type="InterPro" id="IPR001898">
    <property type="entry name" value="SLC13A/DASS"/>
</dbReference>
<feature type="region of interest" description="Disordered" evidence="7">
    <location>
        <begin position="1899"/>
        <end position="1920"/>
    </location>
</feature>
<evidence type="ECO:0000256" key="3">
    <source>
        <dbReference type="ARBA" id="ARBA00022692"/>
    </source>
</evidence>
<evidence type="ECO:0000256" key="2">
    <source>
        <dbReference type="ARBA" id="ARBA00022448"/>
    </source>
</evidence>
<dbReference type="Pfam" id="PF00939">
    <property type="entry name" value="Na_sulph_symp"/>
    <property type="match status" value="1"/>
</dbReference>
<evidence type="ECO:0000313" key="10">
    <source>
        <dbReference type="Proteomes" id="UP000654075"/>
    </source>
</evidence>
<feature type="compositionally biased region" description="Polar residues" evidence="7">
    <location>
        <begin position="1772"/>
        <end position="1785"/>
    </location>
</feature>
<feature type="compositionally biased region" description="Basic and acidic residues" evidence="7">
    <location>
        <begin position="2341"/>
        <end position="2350"/>
    </location>
</feature>
<feature type="transmembrane region" description="Helical" evidence="8">
    <location>
        <begin position="901"/>
        <end position="919"/>
    </location>
</feature>
<comment type="caution">
    <text evidence="9">The sequence shown here is derived from an EMBL/GenBank/DDBJ whole genome shotgun (WGS) entry which is preliminary data.</text>
</comment>
<evidence type="ECO:0000256" key="7">
    <source>
        <dbReference type="SAM" id="MobiDB-lite"/>
    </source>
</evidence>
<feature type="region of interest" description="Disordered" evidence="7">
    <location>
        <begin position="2149"/>
        <end position="2181"/>
    </location>
</feature>
<evidence type="ECO:0000256" key="8">
    <source>
        <dbReference type="SAM" id="Phobius"/>
    </source>
</evidence>
<dbReference type="Proteomes" id="UP000654075">
    <property type="component" value="Unassembled WGS sequence"/>
</dbReference>
<proteinExistence type="predicted"/>
<feature type="compositionally biased region" description="Low complexity" evidence="7">
    <location>
        <begin position="1819"/>
        <end position="1833"/>
    </location>
</feature>
<feature type="compositionally biased region" description="Low complexity" evidence="7">
    <location>
        <begin position="33"/>
        <end position="43"/>
    </location>
</feature>
<dbReference type="EMBL" id="CAJNNV010032246">
    <property type="protein sequence ID" value="CAE8639409.1"/>
    <property type="molecule type" value="Genomic_DNA"/>
</dbReference>
<reference evidence="9" key="1">
    <citation type="submission" date="2021-02" db="EMBL/GenBank/DDBJ databases">
        <authorList>
            <person name="Dougan E. K."/>
            <person name="Rhodes N."/>
            <person name="Thang M."/>
            <person name="Chan C."/>
        </authorList>
    </citation>
    <scope>NUCLEOTIDE SEQUENCE</scope>
</reference>
<protein>
    <submittedName>
        <fullName evidence="9">Uncharacterized protein</fullName>
    </submittedName>
</protein>
<organism evidence="9 10">
    <name type="scientific">Polarella glacialis</name>
    <name type="common">Dinoflagellate</name>
    <dbReference type="NCBI Taxonomy" id="89957"/>
    <lineage>
        <taxon>Eukaryota</taxon>
        <taxon>Sar</taxon>
        <taxon>Alveolata</taxon>
        <taxon>Dinophyceae</taxon>
        <taxon>Suessiales</taxon>
        <taxon>Suessiaceae</taxon>
        <taxon>Polarella</taxon>
    </lineage>
</organism>
<keyword evidence="3 8" id="KW-0812">Transmembrane</keyword>
<dbReference type="PROSITE" id="PS01271">
    <property type="entry name" value="NA_SULFATE"/>
    <property type="match status" value="1"/>
</dbReference>
<feature type="compositionally biased region" description="Low complexity" evidence="7">
    <location>
        <begin position="2149"/>
        <end position="2160"/>
    </location>
</feature>
<feature type="transmembrane region" description="Helical" evidence="8">
    <location>
        <begin position="1197"/>
        <end position="1220"/>
    </location>
</feature>